<dbReference type="SUPFAM" id="SSF46785">
    <property type="entry name" value="Winged helix' DNA-binding domain"/>
    <property type="match status" value="1"/>
</dbReference>
<dbReference type="InterPro" id="IPR000600">
    <property type="entry name" value="ROK"/>
</dbReference>
<accession>A0ABT3WS74</accession>
<dbReference type="SUPFAM" id="SSF53067">
    <property type="entry name" value="Actin-like ATPase domain"/>
    <property type="match status" value="1"/>
</dbReference>
<dbReference type="RefSeq" id="WP_267186551.1">
    <property type="nucleotide sequence ID" value="NZ_JAPMKV010000003.1"/>
</dbReference>
<organism evidence="2 3">
    <name type="scientific">Corynebacterium pygosceleis</name>
    <dbReference type="NCBI Taxonomy" id="2800406"/>
    <lineage>
        <taxon>Bacteria</taxon>
        <taxon>Bacillati</taxon>
        <taxon>Actinomycetota</taxon>
        <taxon>Actinomycetes</taxon>
        <taxon>Mycobacteriales</taxon>
        <taxon>Corynebacteriaceae</taxon>
        <taxon>Corynebacterium</taxon>
    </lineage>
</organism>
<dbReference type="Gene3D" id="3.30.420.40">
    <property type="match status" value="2"/>
</dbReference>
<sequence>MNDLDAVRPGGTLVSGIVAVLEEGQRTRQQLCSELGVSRTTLGRALNELIEGNYVGLTYAAPSGRGRPVAYFALNNDVVWAIGIDISRTRGVALAVNRVGDVVAESRVDGTHRGWTEVLGELVRRLSEELHAVDGIIGCLSHIGVGIPLPILQGPPLDGRDADDGKPVPVTLLESTIHDRFDAPIMVDNTVRMAALGEARWGAGKNVGLQIYVRISGGIVACSVVDSEVTVGAHGIAGELGHVRVPGGESECHCGKTGCLETVASVPAILRLSGHRTIGDLRESVQSGDPAAVECVGRAADAVAFALSTAVLLLDPELLILSGEVPEHVPGFVDEVKRNLPSHLIPGLHDNLDAVPALLEEMGSARGAILAAERYLTAQRLKMEREERAALYARSREFGRED</sequence>
<dbReference type="Pfam" id="PF00480">
    <property type="entry name" value="ROK"/>
    <property type="match status" value="1"/>
</dbReference>
<evidence type="ECO:0000313" key="3">
    <source>
        <dbReference type="Proteomes" id="UP001081709"/>
    </source>
</evidence>
<dbReference type="PANTHER" id="PTHR18964">
    <property type="entry name" value="ROK (REPRESSOR, ORF, KINASE) FAMILY"/>
    <property type="match status" value="1"/>
</dbReference>
<gene>
    <name evidence="2" type="ORF">OS125_06665</name>
</gene>
<protein>
    <submittedName>
        <fullName evidence="2">ROK family protein</fullName>
    </submittedName>
</protein>
<name>A0ABT3WS74_9CORY</name>
<dbReference type="Proteomes" id="UP001081709">
    <property type="component" value="Unassembled WGS sequence"/>
</dbReference>
<dbReference type="EMBL" id="JAPMKV010000003">
    <property type="protein sequence ID" value="MCX7444928.1"/>
    <property type="molecule type" value="Genomic_DNA"/>
</dbReference>
<keyword evidence="3" id="KW-1185">Reference proteome</keyword>
<comment type="caution">
    <text evidence="2">The sequence shown here is derived from an EMBL/GenBank/DDBJ whole genome shotgun (WGS) entry which is preliminary data.</text>
</comment>
<dbReference type="InterPro" id="IPR043129">
    <property type="entry name" value="ATPase_NBD"/>
</dbReference>
<dbReference type="InterPro" id="IPR036390">
    <property type="entry name" value="WH_DNA-bd_sf"/>
</dbReference>
<dbReference type="PANTHER" id="PTHR18964:SF149">
    <property type="entry name" value="BIFUNCTIONAL UDP-N-ACETYLGLUCOSAMINE 2-EPIMERASE_N-ACETYLMANNOSAMINE KINASE"/>
    <property type="match status" value="1"/>
</dbReference>
<reference evidence="2" key="1">
    <citation type="submission" date="2022-11" db="EMBL/GenBank/DDBJ databases">
        <title>Corynebacterium sp. isolated from Penguins.</title>
        <authorList>
            <person name="Sedlar K."/>
            <person name="Svec P."/>
        </authorList>
    </citation>
    <scope>NUCLEOTIDE SEQUENCE</scope>
    <source>
        <strain evidence="2">P7003</strain>
    </source>
</reference>
<evidence type="ECO:0000313" key="2">
    <source>
        <dbReference type="EMBL" id="MCX7444928.1"/>
    </source>
</evidence>
<comment type="similarity">
    <text evidence="1">Belongs to the ROK (NagC/XylR) family.</text>
</comment>
<evidence type="ECO:0000256" key="1">
    <source>
        <dbReference type="ARBA" id="ARBA00006479"/>
    </source>
</evidence>
<dbReference type="InterPro" id="IPR036388">
    <property type="entry name" value="WH-like_DNA-bd_sf"/>
</dbReference>
<dbReference type="Gene3D" id="1.10.10.10">
    <property type="entry name" value="Winged helix-like DNA-binding domain superfamily/Winged helix DNA-binding domain"/>
    <property type="match status" value="1"/>
</dbReference>
<proteinExistence type="inferred from homology"/>